<dbReference type="InterPro" id="IPR051065">
    <property type="entry name" value="Ras-related_GTPase"/>
</dbReference>
<dbReference type="NCBIfam" id="TIGR00231">
    <property type="entry name" value="small_GTP"/>
    <property type="match status" value="1"/>
</dbReference>
<comment type="catalytic activity">
    <reaction evidence="4">
        <text>GTP + H2O = GDP + phosphate + H(+)</text>
        <dbReference type="Rhea" id="RHEA:19669"/>
        <dbReference type="ChEBI" id="CHEBI:15377"/>
        <dbReference type="ChEBI" id="CHEBI:15378"/>
        <dbReference type="ChEBI" id="CHEBI:37565"/>
        <dbReference type="ChEBI" id="CHEBI:43474"/>
        <dbReference type="ChEBI" id="CHEBI:58189"/>
        <dbReference type="EC" id="3.6.5.2"/>
    </reaction>
</comment>
<dbReference type="SMART" id="SM00173">
    <property type="entry name" value="RAS"/>
    <property type="match status" value="1"/>
</dbReference>
<evidence type="ECO:0000313" key="6">
    <source>
        <dbReference type="Proteomes" id="UP000225706"/>
    </source>
</evidence>
<keyword evidence="6" id="KW-1185">Reference proteome</keyword>
<dbReference type="InterPro" id="IPR001806">
    <property type="entry name" value="Small_GTPase"/>
</dbReference>
<dbReference type="Proteomes" id="UP000225706">
    <property type="component" value="Unassembled WGS sequence"/>
</dbReference>
<dbReference type="EC" id="3.6.5.2" evidence="2"/>
<dbReference type="PANTHER" id="PTHR45704">
    <property type="entry name" value="RAS-LIKE FAMILY MEMBER 11"/>
    <property type="match status" value="1"/>
</dbReference>
<dbReference type="InterPro" id="IPR027417">
    <property type="entry name" value="P-loop_NTPase"/>
</dbReference>
<dbReference type="PRINTS" id="PR00449">
    <property type="entry name" value="RASTRNSFRMNG"/>
</dbReference>
<sequence length="213" mass="24144">MRRKRTCSANPSSITNVHAVVLGLDGVGKSALTVRFLTRRFIGEYDGSLEMTYRHHMTLDGQYLALEIMDTAGENTAQKLEKCASFGDVFFILFSITDRFSFLEAKRLGKYIRKVKDNDYTMILVGTKTDLSRYRRVSRNEGFELAKEIGSVFCEISISEGFVETNSLLNDSLRLQLSNKTDQENGDKEKSGPLSRMKEGFKGIYTRRKSCSL</sequence>
<dbReference type="STRING" id="50429.A0A2B4S720"/>
<dbReference type="OrthoDB" id="18798at2759"/>
<name>A0A2B4S720_STYPI</name>
<organism evidence="5 6">
    <name type="scientific">Stylophora pistillata</name>
    <name type="common">Smooth cauliflower coral</name>
    <dbReference type="NCBI Taxonomy" id="50429"/>
    <lineage>
        <taxon>Eukaryota</taxon>
        <taxon>Metazoa</taxon>
        <taxon>Cnidaria</taxon>
        <taxon>Anthozoa</taxon>
        <taxon>Hexacorallia</taxon>
        <taxon>Scleractinia</taxon>
        <taxon>Astrocoeniina</taxon>
        <taxon>Pocilloporidae</taxon>
        <taxon>Stylophora</taxon>
    </lineage>
</organism>
<comment type="caution">
    <text evidence="5">The sequence shown here is derived from an EMBL/GenBank/DDBJ whole genome shotgun (WGS) entry which is preliminary data.</text>
</comment>
<dbReference type="Pfam" id="PF00071">
    <property type="entry name" value="Ras"/>
    <property type="match status" value="1"/>
</dbReference>
<comment type="similarity">
    <text evidence="1">Belongs to the small GTPase superfamily. Ras family.</text>
</comment>
<dbReference type="PROSITE" id="PS51421">
    <property type="entry name" value="RAS"/>
    <property type="match status" value="1"/>
</dbReference>
<evidence type="ECO:0000256" key="3">
    <source>
        <dbReference type="ARBA" id="ARBA00022801"/>
    </source>
</evidence>
<protein>
    <recommendedName>
        <fullName evidence="2">small monomeric GTPase</fullName>
        <ecNumber evidence="2">3.6.5.2</ecNumber>
    </recommendedName>
</protein>
<evidence type="ECO:0000256" key="2">
    <source>
        <dbReference type="ARBA" id="ARBA00011984"/>
    </source>
</evidence>
<gene>
    <name evidence="5" type="primary">RERG</name>
    <name evidence="5" type="ORF">AWC38_SpisGene10568</name>
</gene>
<dbReference type="SMART" id="SM00174">
    <property type="entry name" value="RHO"/>
    <property type="match status" value="1"/>
</dbReference>
<keyword evidence="3" id="KW-0378">Hydrolase</keyword>
<dbReference type="PROSITE" id="PS51419">
    <property type="entry name" value="RAB"/>
    <property type="match status" value="1"/>
</dbReference>
<accession>A0A2B4S720</accession>
<dbReference type="AlphaFoldDB" id="A0A2B4S720"/>
<dbReference type="GO" id="GO:0005525">
    <property type="term" value="F:GTP binding"/>
    <property type="evidence" value="ECO:0007669"/>
    <property type="project" value="InterPro"/>
</dbReference>
<dbReference type="SMART" id="SM00175">
    <property type="entry name" value="RAB"/>
    <property type="match status" value="1"/>
</dbReference>
<dbReference type="EMBL" id="LSMT01000166">
    <property type="protein sequence ID" value="PFX24843.1"/>
    <property type="molecule type" value="Genomic_DNA"/>
</dbReference>
<dbReference type="GO" id="GO:0003925">
    <property type="term" value="F:G protein activity"/>
    <property type="evidence" value="ECO:0007669"/>
    <property type="project" value="UniProtKB-EC"/>
</dbReference>
<evidence type="ECO:0000313" key="5">
    <source>
        <dbReference type="EMBL" id="PFX24843.1"/>
    </source>
</evidence>
<evidence type="ECO:0000256" key="1">
    <source>
        <dbReference type="ARBA" id="ARBA00008344"/>
    </source>
</evidence>
<proteinExistence type="inferred from homology"/>
<dbReference type="Gene3D" id="3.40.50.300">
    <property type="entry name" value="P-loop containing nucleotide triphosphate hydrolases"/>
    <property type="match status" value="1"/>
</dbReference>
<dbReference type="InterPro" id="IPR005225">
    <property type="entry name" value="Small_GTP-bd"/>
</dbReference>
<dbReference type="SUPFAM" id="SSF52540">
    <property type="entry name" value="P-loop containing nucleoside triphosphate hydrolases"/>
    <property type="match status" value="1"/>
</dbReference>
<evidence type="ECO:0000256" key="4">
    <source>
        <dbReference type="ARBA" id="ARBA00048098"/>
    </source>
</evidence>
<reference evidence="6" key="1">
    <citation type="journal article" date="2017" name="bioRxiv">
        <title>Comparative analysis of the genomes of Stylophora pistillata and Acropora digitifera provides evidence for extensive differences between species of corals.</title>
        <authorList>
            <person name="Voolstra C.R."/>
            <person name="Li Y."/>
            <person name="Liew Y.J."/>
            <person name="Baumgarten S."/>
            <person name="Zoccola D."/>
            <person name="Flot J.-F."/>
            <person name="Tambutte S."/>
            <person name="Allemand D."/>
            <person name="Aranda M."/>
        </authorList>
    </citation>
    <scope>NUCLEOTIDE SEQUENCE [LARGE SCALE GENOMIC DNA]</scope>
</reference>